<dbReference type="PANTHER" id="PTHR40590">
    <property type="entry name" value="CYTOPLASMIC PROTEIN-RELATED"/>
    <property type="match status" value="1"/>
</dbReference>
<protein>
    <submittedName>
        <fullName evidence="1">TraB/GumN family protein</fullName>
    </submittedName>
</protein>
<comment type="caution">
    <text evidence="1">The sequence shown here is derived from an EMBL/GenBank/DDBJ whole genome shotgun (WGS) entry which is preliminary data.</text>
</comment>
<dbReference type="OrthoDB" id="357294at2"/>
<dbReference type="Pfam" id="PF01963">
    <property type="entry name" value="TraB_PrgY_gumN"/>
    <property type="match status" value="1"/>
</dbReference>
<dbReference type="PANTHER" id="PTHR40590:SF1">
    <property type="entry name" value="CYTOPLASMIC PROTEIN"/>
    <property type="match status" value="1"/>
</dbReference>
<keyword evidence="2" id="KW-1185">Reference proteome</keyword>
<proteinExistence type="predicted"/>
<sequence>MERSIWKKWGRHVVSGMLGTAILLGNVLPARASDAPVTTPAISPWSVATLHEGEKYGIFPLEWYYDGTFQQPITAGKFLTLTEATAAKLDKLGLNKKEKPTAPAAETTLTREAVLKSLYGILTQFELPSSFEIDAAAPVAYLQSKGIVQGTASGLELDKPCTVEQAAVLASRLVQYAYETADGGAKGLMWKVTEGGNTLYLLGSIHLGIPEMYPLHRSVTDAFEASDDLWVEANLLTDDQEALAYFAKLTMYSDGTTLKDHLSADTYEKLQKVMTKLGMPAQSFDALKPWVVSNSLSLTTLMEKPEDLAQATNAGVDLFLTQIAMMSGKPVRELEGMKLQGDILSGTPEEQQARELDTMLDSMLNPDAAAADNAVQFKNWQLLWAKGDLAGFAKSYSASLQQEQNNGLTQRLLGERDQNMAIKLTELLEAQGSSTHFIVVGAAHLAIKDMVIDKLKQKGYDVQFVE</sequence>
<dbReference type="AlphaFoldDB" id="A0A3B0BNL3"/>
<evidence type="ECO:0000313" key="1">
    <source>
        <dbReference type="EMBL" id="RKN74965.1"/>
    </source>
</evidence>
<evidence type="ECO:0000313" key="2">
    <source>
        <dbReference type="Proteomes" id="UP000282311"/>
    </source>
</evidence>
<dbReference type="RefSeq" id="WP_120750160.1">
    <property type="nucleotide sequence ID" value="NZ_RBAH01000023.1"/>
</dbReference>
<dbReference type="Proteomes" id="UP000282311">
    <property type="component" value="Unassembled WGS sequence"/>
</dbReference>
<reference evidence="1 2" key="1">
    <citation type="journal article" date="2007" name="Int. J. Syst. Evol. Microbiol.">
        <title>Paenibacillus ginsengarvi sp. nov., isolated from soil from ginseng cultivation.</title>
        <authorList>
            <person name="Yoon M.H."/>
            <person name="Ten L.N."/>
            <person name="Im W.T."/>
        </authorList>
    </citation>
    <scope>NUCLEOTIDE SEQUENCE [LARGE SCALE GENOMIC DNA]</scope>
    <source>
        <strain evidence="1 2">KCTC 13059</strain>
    </source>
</reference>
<dbReference type="InterPro" id="IPR002816">
    <property type="entry name" value="TraB/PrgY/GumN_fam"/>
</dbReference>
<accession>A0A3B0BNL3</accession>
<dbReference type="CDD" id="cd14789">
    <property type="entry name" value="Tiki"/>
    <property type="match status" value="1"/>
</dbReference>
<dbReference type="EMBL" id="RBAH01000023">
    <property type="protein sequence ID" value="RKN74965.1"/>
    <property type="molecule type" value="Genomic_DNA"/>
</dbReference>
<organism evidence="1 2">
    <name type="scientific">Paenibacillus ginsengarvi</name>
    <dbReference type="NCBI Taxonomy" id="400777"/>
    <lineage>
        <taxon>Bacteria</taxon>
        <taxon>Bacillati</taxon>
        <taxon>Bacillota</taxon>
        <taxon>Bacilli</taxon>
        <taxon>Bacillales</taxon>
        <taxon>Paenibacillaceae</taxon>
        <taxon>Paenibacillus</taxon>
    </lineage>
</organism>
<name>A0A3B0BNL3_9BACL</name>
<gene>
    <name evidence="1" type="ORF">D7M11_25845</name>
</gene>
<dbReference type="InterPro" id="IPR047111">
    <property type="entry name" value="YbaP-like"/>
</dbReference>